<keyword evidence="3" id="KW-0813">Transport</keyword>
<evidence type="ECO:0000256" key="4">
    <source>
        <dbReference type="ARBA" id="ARBA00022475"/>
    </source>
</evidence>
<evidence type="ECO:0000256" key="2">
    <source>
        <dbReference type="ARBA" id="ARBA00008537"/>
    </source>
</evidence>
<evidence type="ECO:0000313" key="12">
    <source>
        <dbReference type="Proteomes" id="UP001501594"/>
    </source>
</evidence>
<dbReference type="Gene3D" id="1.20.1250.20">
    <property type="entry name" value="MFS general substrate transporter like domains"/>
    <property type="match status" value="1"/>
</dbReference>
<dbReference type="InterPro" id="IPR011701">
    <property type="entry name" value="MFS"/>
</dbReference>
<evidence type="ECO:0000256" key="3">
    <source>
        <dbReference type="ARBA" id="ARBA00022448"/>
    </source>
</evidence>
<comment type="similarity">
    <text evidence="2">Belongs to the major facilitator superfamily. EmrB family.</text>
</comment>
<dbReference type="CDD" id="cd17321">
    <property type="entry name" value="MFS_MMR_MDR_like"/>
    <property type="match status" value="1"/>
</dbReference>
<keyword evidence="6 9" id="KW-1133">Transmembrane helix</keyword>
<feature type="region of interest" description="Disordered" evidence="8">
    <location>
        <begin position="470"/>
        <end position="499"/>
    </location>
</feature>
<dbReference type="InterPro" id="IPR020846">
    <property type="entry name" value="MFS_dom"/>
</dbReference>
<feature type="domain" description="Major facilitator superfamily (MFS) profile" evidence="10">
    <location>
        <begin position="14"/>
        <end position="460"/>
    </location>
</feature>
<evidence type="ECO:0000256" key="9">
    <source>
        <dbReference type="SAM" id="Phobius"/>
    </source>
</evidence>
<feature type="transmembrane region" description="Helical" evidence="9">
    <location>
        <begin position="226"/>
        <end position="246"/>
    </location>
</feature>
<dbReference type="EMBL" id="BAABAU010000005">
    <property type="protein sequence ID" value="GAA4267620.1"/>
    <property type="molecule type" value="Genomic_DNA"/>
</dbReference>
<feature type="transmembrane region" description="Helical" evidence="9">
    <location>
        <begin position="335"/>
        <end position="353"/>
    </location>
</feature>
<feature type="compositionally biased region" description="Low complexity" evidence="8">
    <location>
        <begin position="473"/>
        <end position="485"/>
    </location>
</feature>
<dbReference type="Pfam" id="PF07690">
    <property type="entry name" value="MFS_1"/>
    <property type="match status" value="1"/>
</dbReference>
<keyword evidence="4" id="KW-1003">Cell membrane</keyword>
<feature type="transmembrane region" description="Helical" evidence="9">
    <location>
        <begin position="80"/>
        <end position="103"/>
    </location>
</feature>
<evidence type="ECO:0000313" key="11">
    <source>
        <dbReference type="EMBL" id="GAA4267620.1"/>
    </source>
</evidence>
<feature type="transmembrane region" description="Helical" evidence="9">
    <location>
        <begin position="48"/>
        <end position="68"/>
    </location>
</feature>
<dbReference type="PANTHER" id="PTHR42718">
    <property type="entry name" value="MAJOR FACILITATOR SUPERFAMILY MULTIDRUG TRANSPORTER MFSC"/>
    <property type="match status" value="1"/>
</dbReference>
<dbReference type="Proteomes" id="UP001501594">
    <property type="component" value="Unassembled WGS sequence"/>
</dbReference>
<evidence type="ECO:0000256" key="1">
    <source>
        <dbReference type="ARBA" id="ARBA00004651"/>
    </source>
</evidence>
<evidence type="ECO:0000256" key="5">
    <source>
        <dbReference type="ARBA" id="ARBA00022692"/>
    </source>
</evidence>
<evidence type="ECO:0000259" key="10">
    <source>
        <dbReference type="PROSITE" id="PS50850"/>
    </source>
</evidence>
<keyword evidence="12" id="KW-1185">Reference proteome</keyword>
<dbReference type="NCBIfam" id="TIGR00711">
    <property type="entry name" value="efflux_EmrB"/>
    <property type="match status" value="1"/>
</dbReference>
<feature type="transmembrane region" description="Helical" evidence="9">
    <location>
        <begin position="12"/>
        <end position="36"/>
    </location>
</feature>
<name>A0ABP8E5U8_9MICO</name>
<feature type="transmembrane region" description="Helical" evidence="9">
    <location>
        <begin position="409"/>
        <end position="430"/>
    </location>
</feature>
<protein>
    <submittedName>
        <fullName evidence="11">MFS transporter</fullName>
    </submittedName>
</protein>
<feature type="transmembrane region" description="Helical" evidence="9">
    <location>
        <begin position="299"/>
        <end position="323"/>
    </location>
</feature>
<feature type="transmembrane region" description="Helical" evidence="9">
    <location>
        <begin position="436"/>
        <end position="456"/>
    </location>
</feature>
<dbReference type="InterPro" id="IPR004638">
    <property type="entry name" value="EmrB-like"/>
</dbReference>
<sequence length="499" mass="51505">MTTLPSRYQHKYGILAICCMSLFIASMDATVVNVALPSIGREFHSTISGLQWTIDGYTLVIASFLMLSGSTADRFGRRRIFQIGLVVFVTGSLLCSLAPSIPILVACRMLQAIGGSMLNPVALSIISATFTDGAQRAKAVGVWGAVVGISTGFGPLIGGALTDSVGWRSIFWINIPIGLAAIVLTFAFVPESKSDTVRRFDPVGQLLVIVLLGTVVSGLIEGPRFGWGSPATIGLFAVGALALVLLRHYESKRDDPLLDFRFFTSIPFSSAIATAVFAFAAQGAFIFVTALYLQEVRGFSPFVAGLHLLPLGLAQLVAAPISGRLVSSSGTRRPLALGATGLGAGAILLLFVGGTTPTWFLVVTYLLLGAGLGLINPPLTNTAVSGMPRNRSGAAAGVASTSRQTGVSLGVALAGTLTGASASASAGAGFVPATHALWFVLIGFAAVILVLAFLANSAAAKRSTDRITELLSDDPAPAGPGADADAGGDRSQLTRPANR</sequence>
<feature type="transmembrane region" description="Helical" evidence="9">
    <location>
        <begin position="202"/>
        <end position="220"/>
    </location>
</feature>
<keyword evidence="7 9" id="KW-0472">Membrane</keyword>
<feature type="transmembrane region" description="Helical" evidence="9">
    <location>
        <begin position="359"/>
        <end position="379"/>
    </location>
</feature>
<feature type="transmembrane region" description="Helical" evidence="9">
    <location>
        <begin position="170"/>
        <end position="190"/>
    </location>
</feature>
<feature type="transmembrane region" description="Helical" evidence="9">
    <location>
        <begin position="266"/>
        <end position="293"/>
    </location>
</feature>
<comment type="subcellular location">
    <subcellularLocation>
        <location evidence="1">Cell membrane</location>
        <topology evidence="1">Multi-pass membrane protein</topology>
    </subcellularLocation>
</comment>
<evidence type="ECO:0000256" key="6">
    <source>
        <dbReference type="ARBA" id="ARBA00022989"/>
    </source>
</evidence>
<gene>
    <name evidence="11" type="ORF">GCM10022256_32320</name>
</gene>
<proteinExistence type="inferred from homology"/>
<dbReference type="PANTHER" id="PTHR42718:SF9">
    <property type="entry name" value="MAJOR FACILITATOR SUPERFAMILY MULTIDRUG TRANSPORTER MFSC"/>
    <property type="match status" value="1"/>
</dbReference>
<dbReference type="InterPro" id="IPR036259">
    <property type="entry name" value="MFS_trans_sf"/>
</dbReference>
<dbReference type="Gene3D" id="1.20.1720.10">
    <property type="entry name" value="Multidrug resistance protein D"/>
    <property type="match status" value="1"/>
</dbReference>
<feature type="transmembrane region" description="Helical" evidence="9">
    <location>
        <begin position="140"/>
        <end position="158"/>
    </location>
</feature>
<dbReference type="PROSITE" id="PS50850">
    <property type="entry name" value="MFS"/>
    <property type="match status" value="1"/>
</dbReference>
<dbReference type="RefSeq" id="WP_344798092.1">
    <property type="nucleotide sequence ID" value="NZ_BAABAU010000005.1"/>
</dbReference>
<evidence type="ECO:0000256" key="8">
    <source>
        <dbReference type="SAM" id="MobiDB-lite"/>
    </source>
</evidence>
<keyword evidence="5 9" id="KW-0812">Transmembrane</keyword>
<dbReference type="PRINTS" id="PR01036">
    <property type="entry name" value="TCRTETB"/>
</dbReference>
<dbReference type="SUPFAM" id="SSF103473">
    <property type="entry name" value="MFS general substrate transporter"/>
    <property type="match status" value="1"/>
</dbReference>
<organism evidence="11 12">
    <name type="scientific">Frondihabitans peucedani</name>
    <dbReference type="NCBI Taxonomy" id="598626"/>
    <lineage>
        <taxon>Bacteria</taxon>
        <taxon>Bacillati</taxon>
        <taxon>Actinomycetota</taxon>
        <taxon>Actinomycetes</taxon>
        <taxon>Micrococcales</taxon>
        <taxon>Microbacteriaceae</taxon>
        <taxon>Frondihabitans</taxon>
    </lineage>
</organism>
<reference evidence="12" key="1">
    <citation type="journal article" date="2019" name="Int. J. Syst. Evol. Microbiol.">
        <title>The Global Catalogue of Microorganisms (GCM) 10K type strain sequencing project: providing services to taxonomists for standard genome sequencing and annotation.</title>
        <authorList>
            <consortium name="The Broad Institute Genomics Platform"/>
            <consortium name="The Broad Institute Genome Sequencing Center for Infectious Disease"/>
            <person name="Wu L."/>
            <person name="Ma J."/>
        </authorList>
    </citation>
    <scope>NUCLEOTIDE SEQUENCE [LARGE SCALE GENOMIC DNA]</scope>
    <source>
        <strain evidence="12">JCM 17442</strain>
    </source>
</reference>
<comment type="caution">
    <text evidence="11">The sequence shown here is derived from an EMBL/GenBank/DDBJ whole genome shotgun (WGS) entry which is preliminary data.</text>
</comment>
<accession>A0ABP8E5U8</accession>
<evidence type="ECO:0000256" key="7">
    <source>
        <dbReference type="ARBA" id="ARBA00023136"/>
    </source>
</evidence>
<feature type="transmembrane region" description="Helical" evidence="9">
    <location>
        <begin position="109"/>
        <end position="128"/>
    </location>
</feature>